<evidence type="ECO:0000256" key="1">
    <source>
        <dbReference type="SAM" id="MobiDB-lite"/>
    </source>
</evidence>
<dbReference type="PROSITE" id="PS51257">
    <property type="entry name" value="PROKAR_LIPOPROTEIN"/>
    <property type="match status" value="1"/>
</dbReference>
<feature type="region of interest" description="Disordered" evidence="1">
    <location>
        <begin position="161"/>
        <end position="194"/>
    </location>
</feature>
<evidence type="ECO:0000313" key="4">
    <source>
        <dbReference type="EMBL" id="HIY69625.1"/>
    </source>
</evidence>
<evidence type="ECO:0000256" key="2">
    <source>
        <dbReference type="SAM" id="SignalP"/>
    </source>
</evidence>
<feature type="region of interest" description="Disordered" evidence="1">
    <location>
        <begin position="20"/>
        <end position="44"/>
    </location>
</feature>
<reference evidence="4" key="2">
    <citation type="submission" date="2021-04" db="EMBL/GenBank/DDBJ databases">
        <authorList>
            <person name="Gilroy R."/>
        </authorList>
    </citation>
    <scope>NUCLEOTIDE SEQUENCE</scope>
    <source>
        <strain evidence="4">5134</strain>
    </source>
</reference>
<feature type="chain" id="PRO_5038426387" evidence="2">
    <location>
        <begin position="18"/>
        <end position="309"/>
    </location>
</feature>
<dbReference type="Pfam" id="PF13648">
    <property type="entry name" value="Lipocalin_4"/>
    <property type="match status" value="2"/>
</dbReference>
<dbReference type="InterPro" id="IPR024311">
    <property type="entry name" value="Lipocalin-like"/>
</dbReference>
<feature type="signal peptide" evidence="2">
    <location>
        <begin position="1"/>
        <end position="17"/>
    </location>
</feature>
<dbReference type="EMBL" id="DXDA01000071">
    <property type="protein sequence ID" value="HIY69625.1"/>
    <property type="molecule type" value="Genomic_DNA"/>
</dbReference>
<dbReference type="AlphaFoldDB" id="A0A9D1Z1Y2"/>
<sequence>MKRLFTLLCGMAMLAGAGCSESDDNSNPSNGNGGNGGNEDGDTPTITVSQLIGTWEATKLYDGEFGIWFEEYGEQFGYVETLSFRADGTGLFRTEETGSNTWEEAFTYTVENNVITTRPTDGNENTLYRVEKLTDSEMVLAIDYEGENGKPCTDKVYYKRIDSSGSDGGDGNEGEGGDGGGNEGDGGDEGNQPQIDLQYLQGKWEAYQEYLGSTGEIIPYDQNRDILDIGANTITATIHGYDDNDHLEVMTLELTYTLDGNTLTGEDEDGEEYSFRIEVLTQTEFVYSYESYSPEHGTFRNKTYHRRIG</sequence>
<gene>
    <name evidence="4" type="ORF">H9828_09440</name>
</gene>
<evidence type="ECO:0000259" key="3">
    <source>
        <dbReference type="Pfam" id="PF13648"/>
    </source>
</evidence>
<proteinExistence type="predicted"/>
<feature type="domain" description="Lipocalin-like" evidence="3">
    <location>
        <begin position="200"/>
        <end position="287"/>
    </location>
</feature>
<comment type="caution">
    <text evidence="4">The sequence shown here is derived from an EMBL/GenBank/DDBJ whole genome shotgun (WGS) entry which is preliminary data.</text>
</comment>
<accession>A0A9D1Z1Y2</accession>
<reference evidence="4" key="1">
    <citation type="journal article" date="2021" name="PeerJ">
        <title>Extensive microbial diversity within the chicken gut microbiome revealed by metagenomics and culture.</title>
        <authorList>
            <person name="Gilroy R."/>
            <person name="Ravi A."/>
            <person name="Getino M."/>
            <person name="Pursley I."/>
            <person name="Horton D.L."/>
            <person name="Alikhan N.F."/>
            <person name="Baker D."/>
            <person name="Gharbi K."/>
            <person name="Hall N."/>
            <person name="Watson M."/>
            <person name="Adriaenssens E.M."/>
            <person name="Foster-Nyarko E."/>
            <person name="Jarju S."/>
            <person name="Secka A."/>
            <person name="Antonio M."/>
            <person name="Oren A."/>
            <person name="Chaudhuri R.R."/>
            <person name="La Ragione R."/>
            <person name="Hildebrand F."/>
            <person name="Pallen M.J."/>
        </authorList>
    </citation>
    <scope>NUCLEOTIDE SEQUENCE</scope>
    <source>
        <strain evidence="4">5134</strain>
    </source>
</reference>
<feature type="domain" description="Lipocalin-like" evidence="3">
    <location>
        <begin position="51"/>
        <end position="140"/>
    </location>
</feature>
<name>A0A9D1Z1Y2_9BACT</name>
<evidence type="ECO:0000313" key="5">
    <source>
        <dbReference type="Proteomes" id="UP000886844"/>
    </source>
</evidence>
<organism evidence="4 5">
    <name type="scientific">Candidatus Alistipes intestinigallinarum</name>
    <dbReference type="NCBI Taxonomy" id="2838440"/>
    <lineage>
        <taxon>Bacteria</taxon>
        <taxon>Pseudomonadati</taxon>
        <taxon>Bacteroidota</taxon>
        <taxon>Bacteroidia</taxon>
        <taxon>Bacteroidales</taxon>
        <taxon>Rikenellaceae</taxon>
        <taxon>Alistipes</taxon>
    </lineage>
</organism>
<dbReference type="Proteomes" id="UP000886844">
    <property type="component" value="Unassembled WGS sequence"/>
</dbReference>
<keyword evidence="2" id="KW-0732">Signal</keyword>
<protein>
    <submittedName>
        <fullName evidence="4">Lipocalin family protein</fullName>
    </submittedName>
</protein>